<keyword evidence="5" id="KW-0449">Lipoprotein</keyword>
<dbReference type="CDD" id="cd13585">
    <property type="entry name" value="PBP2_TMBP_like"/>
    <property type="match status" value="1"/>
</dbReference>
<reference evidence="7" key="1">
    <citation type="submission" date="2020-08" db="EMBL/GenBank/DDBJ databases">
        <title>Genome public.</title>
        <authorList>
            <person name="Liu C."/>
            <person name="Sun Q."/>
        </authorList>
    </citation>
    <scope>NUCLEOTIDE SEQUENCE</scope>
    <source>
        <strain evidence="7">NSJ-15</strain>
    </source>
</reference>
<proteinExistence type="predicted"/>
<keyword evidence="8" id="KW-1185">Reference proteome</keyword>
<accession>A0A8J6TTM2</accession>
<dbReference type="InterPro" id="IPR050490">
    <property type="entry name" value="Bact_solute-bd_prot1"/>
</dbReference>
<evidence type="ECO:0000256" key="5">
    <source>
        <dbReference type="ARBA" id="ARBA00023288"/>
    </source>
</evidence>
<keyword evidence="4" id="KW-0564">Palmitate</keyword>
<dbReference type="RefSeq" id="WP_093988375.1">
    <property type="nucleotide sequence ID" value="NZ_FYDD01000003.1"/>
</dbReference>
<gene>
    <name evidence="7" type="ORF">H8702_02330</name>
</gene>
<keyword evidence="2 6" id="KW-0732">Signal</keyword>
<sequence length="439" mass="48997">MKFKKLWTLLLAGLMCTSIVGCGNDSGGSNESGGISGDGELKGEITFSTWGSLDEKKVNEEVIKAFEEKNPGTKVNLEFIPEKYREKIDTMFLGGNAPDVIYGHPHYFAAWAEQGLIMDLSERFEEESDFYMADKFATNMYDSFKYDGKNIATINGHDTFLLYYNKDLFDKAGVEYPTDEWTWDDWLAAAQKLTTTAADGSTQYATVFSADNPAAWFPFIYSFGGNIFDDMDAPTKVVFNSPETVEALRFIQDAVHKYGVAPDYQDSDLTGGAFDTGRVAMDIEGSWAPAGRKNITEFKWDMANIPLKEGKERRTSAFYAGYAINAKTENPDLSYAFAKFFQEDDGQQILSQLGLITVINKEIASSDENLKGEGMPEHHALRVSSIDYATNGYAMLTNWEEMMTKVMKPAFDELLTAKVTPEECAEKVHKGLEEMLAQA</sequence>
<dbReference type="PANTHER" id="PTHR43649:SF33">
    <property type="entry name" value="POLYGALACTURONAN_RHAMNOGALACTURONAN-BINDING PROTEIN YTCQ"/>
    <property type="match status" value="1"/>
</dbReference>
<evidence type="ECO:0000256" key="6">
    <source>
        <dbReference type="SAM" id="SignalP"/>
    </source>
</evidence>
<evidence type="ECO:0000256" key="1">
    <source>
        <dbReference type="ARBA" id="ARBA00022475"/>
    </source>
</evidence>
<dbReference type="OrthoDB" id="362670at2"/>
<keyword evidence="1" id="KW-1003">Cell membrane</keyword>
<name>A0A8J6TTM2_9FIRM</name>
<protein>
    <submittedName>
        <fullName evidence="7">Sugar ABC transporter substrate-binding protein</fullName>
    </submittedName>
</protein>
<dbReference type="Gene3D" id="3.40.190.10">
    <property type="entry name" value="Periplasmic binding protein-like II"/>
    <property type="match status" value="1"/>
</dbReference>
<feature type="chain" id="PRO_5039488788" evidence="6">
    <location>
        <begin position="24"/>
        <end position="439"/>
    </location>
</feature>
<dbReference type="EMBL" id="JACRTL010000001">
    <property type="protein sequence ID" value="MBC8609958.1"/>
    <property type="molecule type" value="Genomic_DNA"/>
</dbReference>
<feature type="signal peptide" evidence="6">
    <location>
        <begin position="1"/>
        <end position="23"/>
    </location>
</feature>
<evidence type="ECO:0000313" key="8">
    <source>
        <dbReference type="Proteomes" id="UP000632659"/>
    </source>
</evidence>
<evidence type="ECO:0000256" key="4">
    <source>
        <dbReference type="ARBA" id="ARBA00023139"/>
    </source>
</evidence>
<evidence type="ECO:0000256" key="2">
    <source>
        <dbReference type="ARBA" id="ARBA00022729"/>
    </source>
</evidence>
<dbReference type="Proteomes" id="UP000632659">
    <property type="component" value="Unassembled WGS sequence"/>
</dbReference>
<dbReference type="Pfam" id="PF01547">
    <property type="entry name" value="SBP_bac_1"/>
    <property type="match status" value="1"/>
</dbReference>
<comment type="caution">
    <text evidence="7">The sequence shown here is derived from an EMBL/GenBank/DDBJ whole genome shotgun (WGS) entry which is preliminary data.</text>
</comment>
<dbReference type="PROSITE" id="PS51257">
    <property type="entry name" value="PROKAR_LIPOPROTEIN"/>
    <property type="match status" value="1"/>
</dbReference>
<organism evidence="7 8">
    <name type="scientific">Massiliimalia timonensis</name>
    <dbReference type="NCBI Taxonomy" id="1987501"/>
    <lineage>
        <taxon>Bacteria</taxon>
        <taxon>Bacillati</taxon>
        <taxon>Bacillota</taxon>
        <taxon>Clostridia</taxon>
        <taxon>Eubacteriales</taxon>
        <taxon>Oscillospiraceae</taxon>
        <taxon>Massiliimalia</taxon>
    </lineage>
</organism>
<keyword evidence="3" id="KW-0472">Membrane</keyword>
<dbReference type="AlphaFoldDB" id="A0A8J6TTM2"/>
<evidence type="ECO:0000313" key="7">
    <source>
        <dbReference type="EMBL" id="MBC8609958.1"/>
    </source>
</evidence>
<dbReference type="InterPro" id="IPR006059">
    <property type="entry name" value="SBP"/>
</dbReference>
<dbReference type="SUPFAM" id="SSF53850">
    <property type="entry name" value="Periplasmic binding protein-like II"/>
    <property type="match status" value="1"/>
</dbReference>
<evidence type="ECO:0000256" key="3">
    <source>
        <dbReference type="ARBA" id="ARBA00023136"/>
    </source>
</evidence>
<dbReference type="PANTHER" id="PTHR43649">
    <property type="entry name" value="ARABINOSE-BINDING PROTEIN-RELATED"/>
    <property type="match status" value="1"/>
</dbReference>